<dbReference type="PANTHER" id="PTHR24209">
    <property type="entry name" value="PROTEIN DA1-RELATED 2"/>
    <property type="match status" value="1"/>
</dbReference>
<dbReference type="PANTHER" id="PTHR24209:SF29">
    <property type="entry name" value="PROTEIN DA1"/>
    <property type="match status" value="1"/>
</dbReference>
<evidence type="ECO:0000259" key="6">
    <source>
        <dbReference type="PROSITE" id="PS50023"/>
    </source>
</evidence>
<dbReference type="AlphaFoldDB" id="A0A8K0H6A8"/>
<dbReference type="SUPFAM" id="SSF56219">
    <property type="entry name" value="DNase I-like"/>
    <property type="match status" value="1"/>
</dbReference>
<evidence type="ECO:0000313" key="7">
    <source>
        <dbReference type="EMBL" id="KAF3446265.1"/>
    </source>
</evidence>
<dbReference type="InterPro" id="IPR003903">
    <property type="entry name" value="UIM_dom"/>
</dbReference>
<evidence type="ECO:0000256" key="2">
    <source>
        <dbReference type="ARBA" id="ARBA00022723"/>
    </source>
</evidence>
<dbReference type="GO" id="GO:0046872">
    <property type="term" value="F:metal ion binding"/>
    <property type="evidence" value="ECO:0007669"/>
    <property type="project" value="UniProtKB-KW"/>
</dbReference>
<dbReference type="InterPro" id="IPR045218">
    <property type="entry name" value="DA1-like"/>
</dbReference>
<keyword evidence="2 4" id="KW-0479">Metal-binding</keyword>
<dbReference type="OrthoDB" id="405996at2759"/>
<keyword evidence="3 4" id="KW-0862">Zinc</keyword>
<comment type="similarity">
    <text evidence="1">Belongs to the inositol polyphosphate 5-phosphatase family.</text>
</comment>
<dbReference type="SMART" id="SM00132">
    <property type="entry name" value="LIM"/>
    <property type="match status" value="1"/>
</dbReference>
<sequence>MAPMDNNPTTHEGIKSLNVANNPCEWSNNSDICICVVTWNINGQLSYEDLAEVVRNDRNFDLLVVGLQEVPRYNISRLLQEALLESYVLLEEATMQSLQLFVFGSKDSDLFVKEVKVDKQSVGGLGGLIGRKKGAVAIRINYKGIRMMFVSCHLSAHAHKVEERNSECRHISHSLFSKKWNPYSKPTQITVWLGDLNYRIQGIDTHPARNLIRKDLHSQLTSLDQLLLEAERGQIFDGYCEGTLTFKPTYKYNIGTSNYDTSYKVRVPSWTDRILFKIQDMEEMNVTLDSYESMDNIYSSDHKPLATQSKGTGIRVSTFLLTWETPLSSINTNDPKVSLESFKNLIDHEQITLCIMDWLYEIVKDYSDKVSEGHCYEKYGEVTTSYAPSFSGLGTSMTETWSENENKGIDHAIALSLLEENQKEKCDCFQWEEDEQLARALQESLSVESPPRYGNEVESPPRYGNEVESPPRYGNEVESPPRYGNEVESSPRYGNEVESPPRYGNEVESPPRYGNEVESSPRYGNENTYQPHMPFYFPMGNRVCAGCNTEIGFFGRSLNCLGAVWHPECFRCHACNLPISDYEFSTSGNYPYHKSCIRENDRLICDVCKHIIPTSPGGSRIYRSHPFLNQKYCLSHEYDNTPRCCSCVRMEARDTRYETLDDGRKFCQECHDSAIMTTDECQPLYLDIQEFYEGLDMNLEQQVPISLVGSEALNECLRGERSGHYYLPQIPLGFFVSGEPEIIILYGLTRLQTGYVLAHEMMHAWLYLEGYRHLSRDVEEGMCQVMAHMWLDAELNVASQFERRLGEFFKHQIEMDCSQVYGDGFRAAHRAVQIYGLRSTIDHIGETGTFLC</sequence>
<evidence type="ECO:0000256" key="1">
    <source>
        <dbReference type="ARBA" id="ARBA00010768"/>
    </source>
</evidence>
<dbReference type="PROSITE" id="PS00478">
    <property type="entry name" value="LIM_DOMAIN_1"/>
    <property type="match status" value="1"/>
</dbReference>
<keyword evidence="8" id="KW-1185">Reference proteome</keyword>
<protein>
    <recommendedName>
        <fullName evidence="6">LIM zinc-binding domain-containing protein</fullName>
    </recommendedName>
</protein>
<feature type="domain" description="LIM zinc-binding" evidence="6">
    <location>
        <begin position="542"/>
        <end position="615"/>
    </location>
</feature>
<dbReference type="InterPro" id="IPR001781">
    <property type="entry name" value="Znf_LIM"/>
</dbReference>
<dbReference type="Pfam" id="PF00412">
    <property type="entry name" value="LIM"/>
    <property type="match status" value="1"/>
</dbReference>
<dbReference type="SMART" id="SM00726">
    <property type="entry name" value="UIM"/>
    <property type="match status" value="2"/>
</dbReference>
<dbReference type="GO" id="GO:0016791">
    <property type="term" value="F:phosphatase activity"/>
    <property type="evidence" value="ECO:0007669"/>
    <property type="project" value="InterPro"/>
</dbReference>
<dbReference type="InterPro" id="IPR036691">
    <property type="entry name" value="Endo/exonu/phosph_ase_sf"/>
</dbReference>
<name>A0A8K0H6A8_9ROSA</name>
<proteinExistence type="inferred from homology"/>
<dbReference type="FunFam" id="3.60.10.10:FF:000044">
    <property type="entry name" value="Type IV inositol polyphosphate 5-phosphatase 11"/>
    <property type="match status" value="1"/>
</dbReference>
<accession>A0A8K0H6A8</accession>
<evidence type="ECO:0000313" key="8">
    <source>
        <dbReference type="Proteomes" id="UP000796880"/>
    </source>
</evidence>
<dbReference type="Proteomes" id="UP000796880">
    <property type="component" value="Unassembled WGS sequence"/>
</dbReference>
<dbReference type="PROSITE" id="PS50330">
    <property type="entry name" value="UIM"/>
    <property type="match status" value="1"/>
</dbReference>
<evidence type="ECO:0000256" key="3">
    <source>
        <dbReference type="ARBA" id="ARBA00022833"/>
    </source>
</evidence>
<dbReference type="PROSITE" id="PS50023">
    <property type="entry name" value="LIM_DOMAIN_2"/>
    <property type="match status" value="1"/>
</dbReference>
<reference evidence="7" key="1">
    <citation type="submission" date="2020-03" db="EMBL/GenBank/DDBJ databases">
        <title>A high-quality chromosome-level genome assembly of a woody plant with both climbing and erect habits, Rhamnella rubrinervis.</title>
        <authorList>
            <person name="Lu Z."/>
            <person name="Yang Y."/>
            <person name="Zhu X."/>
            <person name="Sun Y."/>
        </authorList>
    </citation>
    <scope>NUCLEOTIDE SEQUENCE</scope>
    <source>
        <strain evidence="7">BYM</strain>
        <tissue evidence="7">Leaf</tissue>
    </source>
</reference>
<organism evidence="7 8">
    <name type="scientific">Rhamnella rubrinervis</name>
    <dbReference type="NCBI Taxonomy" id="2594499"/>
    <lineage>
        <taxon>Eukaryota</taxon>
        <taxon>Viridiplantae</taxon>
        <taxon>Streptophyta</taxon>
        <taxon>Embryophyta</taxon>
        <taxon>Tracheophyta</taxon>
        <taxon>Spermatophyta</taxon>
        <taxon>Magnoliopsida</taxon>
        <taxon>eudicotyledons</taxon>
        <taxon>Gunneridae</taxon>
        <taxon>Pentapetalae</taxon>
        <taxon>rosids</taxon>
        <taxon>fabids</taxon>
        <taxon>Rosales</taxon>
        <taxon>Rhamnaceae</taxon>
        <taxon>rhamnoid group</taxon>
        <taxon>Rhamneae</taxon>
        <taxon>Rhamnella</taxon>
    </lineage>
</organism>
<gene>
    <name evidence="7" type="ORF">FNV43_RR11444</name>
</gene>
<dbReference type="Pfam" id="PF22669">
    <property type="entry name" value="Exo_endo_phos2"/>
    <property type="match status" value="1"/>
</dbReference>
<dbReference type="EMBL" id="VOIH02000005">
    <property type="protein sequence ID" value="KAF3446265.1"/>
    <property type="molecule type" value="Genomic_DNA"/>
</dbReference>
<dbReference type="Gene3D" id="2.10.110.10">
    <property type="entry name" value="Cysteine Rich Protein"/>
    <property type="match status" value="1"/>
</dbReference>
<dbReference type="GO" id="GO:0043130">
    <property type="term" value="F:ubiquitin binding"/>
    <property type="evidence" value="ECO:0007669"/>
    <property type="project" value="TreeGrafter"/>
</dbReference>
<dbReference type="Gene3D" id="3.60.10.10">
    <property type="entry name" value="Endonuclease/exonuclease/phosphatase"/>
    <property type="match status" value="1"/>
</dbReference>
<dbReference type="SMART" id="SM00128">
    <property type="entry name" value="IPPc"/>
    <property type="match status" value="1"/>
</dbReference>
<dbReference type="InterPro" id="IPR022087">
    <property type="entry name" value="DA1-like_dom"/>
</dbReference>
<feature type="region of interest" description="Disordered" evidence="5">
    <location>
        <begin position="443"/>
        <end position="525"/>
    </location>
</feature>
<dbReference type="GO" id="GO:0046856">
    <property type="term" value="P:phosphatidylinositol dephosphorylation"/>
    <property type="evidence" value="ECO:0007669"/>
    <property type="project" value="InterPro"/>
</dbReference>
<keyword evidence="4" id="KW-0440">LIM domain</keyword>
<dbReference type="CDD" id="cd09396">
    <property type="entry name" value="LIM_DA1"/>
    <property type="match status" value="1"/>
</dbReference>
<dbReference type="InterPro" id="IPR000300">
    <property type="entry name" value="IPPc"/>
</dbReference>
<comment type="caution">
    <text evidence="7">The sequence shown here is derived from an EMBL/GenBank/DDBJ whole genome shotgun (WGS) entry which is preliminary data.</text>
</comment>
<evidence type="ECO:0000256" key="4">
    <source>
        <dbReference type="PROSITE-ProRule" id="PRU00125"/>
    </source>
</evidence>
<evidence type="ECO:0000256" key="5">
    <source>
        <dbReference type="SAM" id="MobiDB-lite"/>
    </source>
</evidence>
<dbReference type="Pfam" id="PF12315">
    <property type="entry name" value="DA1-like"/>
    <property type="match status" value="2"/>
</dbReference>